<dbReference type="CDD" id="cd03360">
    <property type="entry name" value="LbH_AT_putative"/>
    <property type="match status" value="1"/>
</dbReference>
<comment type="similarity">
    <text evidence="1">Belongs to the transferase hexapeptide repeat family.</text>
</comment>
<evidence type="ECO:0000259" key="2">
    <source>
        <dbReference type="Pfam" id="PF17836"/>
    </source>
</evidence>
<proteinExistence type="inferred from homology"/>
<sequence length="215" mass="22862">MKNAVIIGAGTHGQIYASYLRQSGVKVVGFIDDNPKFYNASVIGIDVLGNYEDLFSNKLKDKITDVYCPIGDNTLRKQYLSSLKKEGYNIPSFVHPSVSIGPDVEIGEAHYMLPNNSVMPHTQIGDFFMVNTGTTIGHHNIIGDGVFMSSGINIGANLSIGDFAYFGIGSTVITGIKSIGKAAMIGAGSVIFKDVPEGAVMAGNPARVIKLNATD</sequence>
<dbReference type="InterPro" id="IPR041561">
    <property type="entry name" value="PglD_N"/>
</dbReference>
<dbReference type="PANTHER" id="PTHR43300">
    <property type="entry name" value="ACETYLTRANSFERASE"/>
    <property type="match status" value="1"/>
</dbReference>
<comment type="caution">
    <text evidence="3">The sequence shown here is derived from an EMBL/GenBank/DDBJ whole genome shotgun (WGS) entry which is preliminary data.</text>
</comment>
<dbReference type="RefSeq" id="WP_208154258.1">
    <property type="nucleotide sequence ID" value="NZ_JAGEVF010000006.1"/>
</dbReference>
<keyword evidence="4" id="KW-1185">Reference proteome</keyword>
<dbReference type="NCBIfam" id="TIGR03570">
    <property type="entry name" value="NeuD_NnaD"/>
    <property type="match status" value="1"/>
</dbReference>
<dbReference type="InterPro" id="IPR020019">
    <property type="entry name" value="AcTrfase_PglD-like"/>
</dbReference>
<dbReference type="Gene3D" id="3.40.50.20">
    <property type="match status" value="1"/>
</dbReference>
<protein>
    <submittedName>
        <fullName evidence="3">Acetyltransferase</fullName>
    </submittedName>
</protein>
<dbReference type="Proteomes" id="UP000676776">
    <property type="component" value="Unassembled WGS sequence"/>
</dbReference>
<name>A0ABS3T2D0_9FLAO</name>
<accession>A0ABS3T2D0</accession>
<feature type="domain" description="PglD N-terminal" evidence="2">
    <location>
        <begin position="4"/>
        <end position="82"/>
    </location>
</feature>
<reference evidence="3 4" key="1">
    <citation type="submission" date="2021-03" db="EMBL/GenBank/DDBJ databases">
        <title>Winogradskyella sp. nov., isolated from costal sediment.</title>
        <authorList>
            <person name="Gao C."/>
        </authorList>
    </citation>
    <scope>NUCLEOTIDE SEQUENCE [LARGE SCALE GENOMIC DNA]</scope>
    <source>
        <strain evidence="3 4">DF17</strain>
    </source>
</reference>
<evidence type="ECO:0000313" key="3">
    <source>
        <dbReference type="EMBL" id="MBO3116895.1"/>
    </source>
</evidence>
<evidence type="ECO:0000313" key="4">
    <source>
        <dbReference type="Proteomes" id="UP000676776"/>
    </source>
</evidence>
<organism evidence="3 4">
    <name type="scientific">Winogradskyella pelagia</name>
    <dbReference type="NCBI Taxonomy" id="2819984"/>
    <lineage>
        <taxon>Bacteria</taxon>
        <taxon>Pseudomonadati</taxon>
        <taxon>Bacteroidota</taxon>
        <taxon>Flavobacteriia</taxon>
        <taxon>Flavobacteriales</taxon>
        <taxon>Flavobacteriaceae</taxon>
        <taxon>Winogradskyella</taxon>
    </lineage>
</organism>
<gene>
    <name evidence="3" type="ORF">J4050_09060</name>
</gene>
<evidence type="ECO:0000256" key="1">
    <source>
        <dbReference type="ARBA" id="ARBA00007274"/>
    </source>
</evidence>
<dbReference type="EMBL" id="JAGEVF010000006">
    <property type="protein sequence ID" value="MBO3116895.1"/>
    <property type="molecule type" value="Genomic_DNA"/>
</dbReference>
<dbReference type="Gene3D" id="2.160.10.10">
    <property type="entry name" value="Hexapeptide repeat proteins"/>
    <property type="match status" value="1"/>
</dbReference>
<dbReference type="SUPFAM" id="SSF51161">
    <property type="entry name" value="Trimeric LpxA-like enzymes"/>
    <property type="match status" value="1"/>
</dbReference>
<dbReference type="Pfam" id="PF17836">
    <property type="entry name" value="PglD_N"/>
    <property type="match status" value="1"/>
</dbReference>
<dbReference type="InterPro" id="IPR050179">
    <property type="entry name" value="Trans_hexapeptide_repeat"/>
</dbReference>
<dbReference type="PANTHER" id="PTHR43300:SF7">
    <property type="entry name" value="UDP-N-ACETYLBACILLOSAMINE N-ACETYLTRANSFERASE"/>
    <property type="match status" value="1"/>
</dbReference>
<dbReference type="InterPro" id="IPR011004">
    <property type="entry name" value="Trimer_LpxA-like_sf"/>
</dbReference>